<reference evidence="7 8" key="1">
    <citation type="submission" date="2017-03" db="EMBL/GenBank/DDBJ databases">
        <title>Foreign affairs: Plasmid Transfer between Roseobacters and Rhizobia.</title>
        <authorList>
            <person name="Bartling P."/>
            <person name="Bunk B."/>
            <person name="Overmann J."/>
            <person name="Brinkmann H."/>
            <person name="Petersen J."/>
        </authorList>
    </citation>
    <scope>NUCLEOTIDE SEQUENCE [LARGE SCALE GENOMIC DNA]</scope>
    <source>
        <strain evidence="7 8">MACL11</strain>
    </source>
</reference>
<sequence length="307" mass="32212">MSDIEIILGTEVREALAQGKPVVALESTIITHGMPYPANLETALGVEAVVRENGAVPATIAVIDGRLHAGLDRDVIERLAKVEDGVVKASGRDLAVAIVKRQTAGTTVSATMKIAELAGIPIFATGGVGGVHRGAEQTFDISADLTELGRTPVTVICAGVKSILDIAKTLEYLETQRVPVIAYRSDDFPAFFTRSSGFKADHRLDSAEEIAAAMIAHDGLSTGTGMLIANPVPEADALTPEFIDGTIDDAVREAEERGIARKELTPFLLARINELSEGCSLKANIALVKNNAALAARIAAARVAARA</sequence>
<evidence type="ECO:0000256" key="1">
    <source>
        <dbReference type="ARBA" id="ARBA00022723"/>
    </source>
</evidence>
<dbReference type="EMBL" id="CP020330">
    <property type="protein sequence ID" value="AQZ52618.1"/>
    <property type="molecule type" value="Genomic_DNA"/>
</dbReference>
<feature type="active site" description="Proton donor" evidence="6">
    <location>
        <position position="26"/>
    </location>
</feature>
<feature type="binding site" evidence="6">
    <location>
        <position position="140"/>
    </location>
    <ligand>
        <name>Mn(2+)</name>
        <dbReference type="ChEBI" id="CHEBI:29035"/>
    </ligand>
</feature>
<dbReference type="GO" id="GO:0004730">
    <property type="term" value="F:pseudouridylate synthase activity"/>
    <property type="evidence" value="ECO:0007669"/>
    <property type="project" value="UniProtKB-UniRule"/>
</dbReference>
<keyword evidence="5 6" id="KW-0326">Glycosidase</keyword>
<comment type="cofactor">
    <cofactor evidence="6">
        <name>Mn(2+)</name>
        <dbReference type="ChEBI" id="CHEBI:29035"/>
    </cofactor>
    <text evidence="6">Binds 1 Mn(2+) ion per subunit.</text>
</comment>
<dbReference type="OrthoDB" id="9805870at2"/>
<dbReference type="Proteomes" id="UP000191135">
    <property type="component" value="Chromosome"/>
</dbReference>
<keyword evidence="3 6" id="KW-0464">Manganese</keyword>
<proteinExistence type="inferred from homology"/>
<name>A0A1U9Z4M0_9HYPH</name>
<dbReference type="PANTHER" id="PTHR42909:SF1">
    <property type="entry name" value="CARBOHYDRATE KINASE PFKB DOMAIN-CONTAINING PROTEIN"/>
    <property type="match status" value="1"/>
</dbReference>
<comment type="function">
    <text evidence="6">Catalyzes the reversible cleavage of pseudouridine 5'-phosphate (PsiMP) to ribose 5-phosphate and uracil. Functions biologically in the cleavage direction, as part of a pseudouridine degradation pathway.</text>
</comment>
<evidence type="ECO:0000256" key="6">
    <source>
        <dbReference type="HAMAP-Rule" id="MF_01876"/>
    </source>
</evidence>
<evidence type="ECO:0000256" key="2">
    <source>
        <dbReference type="ARBA" id="ARBA00022801"/>
    </source>
</evidence>
<comment type="catalytic activity">
    <reaction evidence="6">
        <text>D-ribose 5-phosphate + uracil = psi-UMP + H2O</text>
        <dbReference type="Rhea" id="RHEA:18337"/>
        <dbReference type="ChEBI" id="CHEBI:15377"/>
        <dbReference type="ChEBI" id="CHEBI:17568"/>
        <dbReference type="ChEBI" id="CHEBI:58380"/>
        <dbReference type="ChEBI" id="CHEBI:78346"/>
        <dbReference type="EC" id="4.2.1.70"/>
    </reaction>
</comment>
<dbReference type="HAMAP" id="MF_01876">
    <property type="entry name" value="PsiMP_glycosidase"/>
    <property type="match status" value="1"/>
</dbReference>
<dbReference type="GO" id="GO:0016798">
    <property type="term" value="F:hydrolase activity, acting on glycosyl bonds"/>
    <property type="evidence" value="ECO:0007669"/>
    <property type="project" value="UniProtKB-KW"/>
</dbReference>
<dbReference type="GO" id="GO:0046872">
    <property type="term" value="F:metal ion binding"/>
    <property type="evidence" value="ECO:0007669"/>
    <property type="project" value="UniProtKB-KW"/>
</dbReference>
<comment type="subunit">
    <text evidence="6">Homotrimer.</text>
</comment>
<protein>
    <recommendedName>
        <fullName evidence="6">Pseudouridine-5'-phosphate glycosidase</fullName>
        <shortName evidence="6">PsiMP glycosidase</shortName>
        <ecNumber evidence="6">4.2.1.70</ecNumber>
    </recommendedName>
</protein>
<dbReference type="InterPro" id="IPR007342">
    <property type="entry name" value="PsuG"/>
</dbReference>
<keyword evidence="8" id="KW-1185">Reference proteome</keyword>
<dbReference type="EC" id="4.2.1.70" evidence="6"/>
<comment type="similarity">
    <text evidence="6">Belongs to the pseudouridine-5'-phosphate glycosidase family.</text>
</comment>
<dbReference type="KEGG" id="mmed:Mame_03309"/>
<accession>A0A1U9Z4M0</accession>
<dbReference type="AlphaFoldDB" id="A0A1U9Z4M0"/>
<dbReference type="Gene3D" id="3.40.1790.10">
    <property type="entry name" value="Indigoidine synthase domain"/>
    <property type="match status" value="1"/>
</dbReference>
<dbReference type="GO" id="GO:0005737">
    <property type="term" value="C:cytoplasm"/>
    <property type="evidence" value="ECO:0007669"/>
    <property type="project" value="TreeGrafter"/>
</dbReference>
<gene>
    <name evidence="6 7" type="primary">psuG</name>
    <name evidence="7" type="ORF">Mame_03309</name>
</gene>
<feature type="binding site" evidence="6">
    <location>
        <position position="108"/>
    </location>
    <ligand>
        <name>substrate</name>
    </ligand>
</feature>
<dbReference type="STRING" id="1122214.Mame_03309"/>
<dbReference type="GO" id="GO:0046113">
    <property type="term" value="P:nucleobase catabolic process"/>
    <property type="evidence" value="ECO:0007669"/>
    <property type="project" value="UniProtKB-UniRule"/>
</dbReference>
<keyword evidence="4 6" id="KW-0456">Lyase</keyword>
<keyword evidence="1 6" id="KW-0479">Metal-binding</keyword>
<evidence type="ECO:0000313" key="8">
    <source>
        <dbReference type="Proteomes" id="UP000191135"/>
    </source>
</evidence>
<keyword evidence="2 6" id="KW-0378">Hydrolase</keyword>
<feature type="binding site" evidence="6">
    <location>
        <begin position="142"/>
        <end position="144"/>
    </location>
    <ligand>
        <name>substrate</name>
    </ligand>
</feature>
<evidence type="ECO:0000256" key="4">
    <source>
        <dbReference type="ARBA" id="ARBA00023239"/>
    </source>
</evidence>
<dbReference type="RefSeq" id="WP_018064294.1">
    <property type="nucleotide sequence ID" value="NZ_AQWH01000006.1"/>
</dbReference>
<organism evidence="7 8">
    <name type="scientific">Martelella mediterranea DSM 17316</name>
    <dbReference type="NCBI Taxonomy" id="1122214"/>
    <lineage>
        <taxon>Bacteria</taxon>
        <taxon>Pseudomonadati</taxon>
        <taxon>Pseudomonadota</taxon>
        <taxon>Alphaproteobacteria</taxon>
        <taxon>Hyphomicrobiales</taxon>
        <taxon>Aurantimonadaceae</taxon>
        <taxon>Martelella</taxon>
    </lineage>
</organism>
<evidence type="ECO:0000313" key="7">
    <source>
        <dbReference type="EMBL" id="AQZ52618.1"/>
    </source>
</evidence>
<evidence type="ECO:0000256" key="5">
    <source>
        <dbReference type="ARBA" id="ARBA00023295"/>
    </source>
</evidence>
<evidence type="ECO:0000256" key="3">
    <source>
        <dbReference type="ARBA" id="ARBA00023211"/>
    </source>
</evidence>
<feature type="binding site" evidence="6">
    <location>
        <position position="88"/>
    </location>
    <ligand>
        <name>substrate</name>
    </ligand>
</feature>
<dbReference type="eggNOG" id="COG2313">
    <property type="taxonomic scope" value="Bacteria"/>
</dbReference>
<dbReference type="Pfam" id="PF04227">
    <property type="entry name" value="Indigoidine_A"/>
    <property type="match status" value="1"/>
</dbReference>
<dbReference type="SUPFAM" id="SSF110581">
    <property type="entry name" value="Indigoidine synthase A-like"/>
    <property type="match status" value="1"/>
</dbReference>
<dbReference type="InterPro" id="IPR022830">
    <property type="entry name" value="Indigdn_synthA-like"/>
</dbReference>
<feature type="active site" description="Nucleophile" evidence="6">
    <location>
        <position position="161"/>
    </location>
</feature>
<dbReference type="PANTHER" id="PTHR42909">
    <property type="entry name" value="ZGC:136858"/>
    <property type="match status" value="1"/>
</dbReference>